<dbReference type="Pfam" id="PF01734">
    <property type="entry name" value="Patatin"/>
    <property type="match status" value="1"/>
</dbReference>
<dbReference type="SUPFAM" id="SSF52151">
    <property type="entry name" value="FabD/lysophospholipase-like"/>
    <property type="match status" value="1"/>
</dbReference>
<evidence type="ECO:0000256" key="4">
    <source>
        <dbReference type="ARBA" id="ARBA00022801"/>
    </source>
</evidence>
<sequence>MRAAPDFADQPSRQLLQTILGNHFATDDAGILAAIEAGTHYIDLSSGETLFRQGDPGDDVYFVLSGRLRAIVMNGNDRKVLGEIRRGETIGELALFTGEPRSASIIAMRDSSVAKVSRSVVEAAISKVPQIALSMTRLVIERFRRAERAGTPPAVPVNVCVLPISAGVDAARFAAALRTAQPDPTKIAIITPADIAAQLGNQTGADVWKRYGAVDRHVNGVEADNGALYLVAEHTDTEWTRFCLRHADEVLLLADAAATPDLSAVERDCLHGTTPISIANRTLVLQHDAATKSPSGTARWLAQRPATRHFHIRPALDADMRRIARIISGRAIGLVLAGGGAKGFAHVGVVKAIEEAGIEADFIGGTSIGAIMGMVMALGLDASGVRTAVHKAFVAHPKGNITGDYNFLPLVSLIRGRRSHDAISAAVFDAAASHIDMEDTWKTFFVIASNYSTGGEAVLTHGSLARNVIASYAIPGALPPVFIDGHMMFDGGTFNNFPVDVMAELGVGKIIGIDLSTDHGRTFELASVPGTMALLRDKFRPRKKRRYRLPSVFETMLASSFITSASKQKSMRKHVHLLFQPQIPRTGLLEWKRFDQIVEASYVHARDMLVAMDEDAKRVFR</sequence>
<name>A0ABX8ADC9_9BRAD</name>
<dbReference type="InterPro" id="IPR014710">
    <property type="entry name" value="RmlC-like_jellyroll"/>
</dbReference>
<dbReference type="InterPro" id="IPR002641">
    <property type="entry name" value="PNPLA_dom"/>
</dbReference>
<feature type="domain" description="Cyclic nucleotide-binding" evidence="10">
    <location>
        <begin position="40"/>
        <end position="142"/>
    </location>
</feature>
<dbReference type="SUPFAM" id="SSF51206">
    <property type="entry name" value="cAMP-binding domain-like"/>
    <property type="match status" value="1"/>
</dbReference>
<dbReference type="PANTHER" id="PTHR14226">
    <property type="entry name" value="NEUROPATHY TARGET ESTERASE/SWISS CHEESE D.MELANOGASTER"/>
    <property type="match status" value="1"/>
</dbReference>
<dbReference type="InterPro" id="IPR016035">
    <property type="entry name" value="Acyl_Trfase/lysoPLipase"/>
</dbReference>
<dbReference type="Gene3D" id="2.60.120.10">
    <property type="entry name" value="Jelly Rolls"/>
    <property type="match status" value="1"/>
</dbReference>
<dbReference type="InterPro" id="IPR050301">
    <property type="entry name" value="NTE"/>
</dbReference>
<feature type="active site" description="Proton acceptor" evidence="9">
    <location>
        <position position="490"/>
    </location>
</feature>
<accession>A0ABX8ADC9</accession>
<evidence type="ECO:0000256" key="9">
    <source>
        <dbReference type="PROSITE-ProRule" id="PRU01161"/>
    </source>
</evidence>
<keyword evidence="8" id="KW-0472">Membrane</keyword>
<feature type="short sequence motif" description="GXGXXG" evidence="9">
    <location>
        <begin position="338"/>
        <end position="343"/>
    </location>
</feature>
<evidence type="ECO:0000256" key="5">
    <source>
        <dbReference type="ARBA" id="ARBA00022963"/>
    </source>
</evidence>
<reference evidence="12 13" key="1">
    <citation type="submission" date="2019-02" db="EMBL/GenBank/DDBJ databases">
        <title>Emended description of the genus Rhodopseudomonas and description of Rhodopseudomonas albus sp. nov., a non-phototrophic, heavy-metal-tolerant bacterium isolated from garden soil.</title>
        <authorList>
            <person name="Bao Z."/>
            <person name="Cao W.W."/>
            <person name="Sato Y."/>
            <person name="Nishizawa T."/>
            <person name="Zhao J."/>
            <person name="Guo Y."/>
            <person name="Ohta H."/>
        </authorList>
    </citation>
    <scope>NUCLEOTIDE SEQUENCE [LARGE SCALE GENOMIC DNA]</scope>
    <source>
        <strain evidence="12 13">SK50-23</strain>
    </source>
</reference>
<dbReference type="SMART" id="SM00100">
    <property type="entry name" value="cNMP"/>
    <property type="match status" value="1"/>
</dbReference>
<evidence type="ECO:0000256" key="1">
    <source>
        <dbReference type="ARBA" id="ARBA00004370"/>
    </source>
</evidence>
<keyword evidence="6" id="KW-1133">Transmembrane helix</keyword>
<feature type="active site" description="Nucleophile" evidence="9">
    <location>
        <position position="367"/>
    </location>
</feature>
<dbReference type="Gene3D" id="3.40.1090.10">
    <property type="entry name" value="Cytosolic phospholipase A2 catalytic domain"/>
    <property type="match status" value="2"/>
</dbReference>
<dbReference type="PROSITE" id="PS50042">
    <property type="entry name" value="CNMP_BINDING_3"/>
    <property type="match status" value="1"/>
</dbReference>
<dbReference type="CDD" id="cd00038">
    <property type="entry name" value="CAP_ED"/>
    <property type="match status" value="1"/>
</dbReference>
<keyword evidence="5 9" id="KW-0442">Lipid degradation</keyword>
<evidence type="ECO:0000259" key="10">
    <source>
        <dbReference type="PROSITE" id="PS50042"/>
    </source>
</evidence>
<organism evidence="12 13">
    <name type="scientific">Tardiphaga alba</name>
    <dbReference type="NCBI Taxonomy" id="340268"/>
    <lineage>
        <taxon>Bacteria</taxon>
        <taxon>Pseudomonadati</taxon>
        <taxon>Pseudomonadota</taxon>
        <taxon>Alphaproteobacteria</taxon>
        <taxon>Hyphomicrobiales</taxon>
        <taxon>Nitrobacteraceae</taxon>
        <taxon>Tardiphaga</taxon>
    </lineage>
</organism>
<dbReference type="Pfam" id="PF24179">
    <property type="entry name" value="NTE_Ploop"/>
    <property type="match status" value="1"/>
</dbReference>
<evidence type="ECO:0000256" key="3">
    <source>
        <dbReference type="ARBA" id="ARBA00022692"/>
    </source>
</evidence>
<evidence type="ECO:0000256" key="2">
    <source>
        <dbReference type="ARBA" id="ARBA00006636"/>
    </source>
</evidence>
<evidence type="ECO:0000313" key="12">
    <source>
        <dbReference type="EMBL" id="QUS40976.1"/>
    </source>
</evidence>
<comment type="similarity">
    <text evidence="2">Belongs to the NTE family.</text>
</comment>
<dbReference type="InterPro" id="IPR056556">
    <property type="entry name" value="NTE1_P-loop_dom"/>
</dbReference>
<feature type="domain" description="PNPLA" evidence="11">
    <location>
        <begin position="334"/>
        <end position="503"/>
    </location>
</feature>
<keyword evidence="4 9" id="KW-0378">Hydrolase</keyword>
<dbReference type="PANTHER" id="PTHR14226:SF29">
    <property type="entry name" value="NEUROPATHY TARGET ESTERASE SWS"/>
    <property type="match status" value="1"/>
</dbReference>
<dbReference type="CDD" id="cd07205">
    <property type="entry name" value="Pat_PNPLA6_PNPLA7_NTE1_like"/>
    <property type="match status" value="1"/>
</dbReference>
<keyword evidence="13" id="KW-1185">Reference proteome</keyword>
<dbReference type="InterPro" id="IPR000595">
    <property type="entry name" value="cNMP-bd_dom"/>
</dbReference>
<comment type="subcellular location">
    <subcellularLocation>
        <location evidence="1">Membrane</location>
    </subcellularLocation>
</comment>
<dbReference type="Pfam" id="PF00027">
    <property type="entry name" value="cNMP_binding"/>
    <property type="match status" value="1"/>
</dbReference>
<feature type="short sequence motif" description="GXSXG" evidence="9">
    <location>
        <begin position="365"/>
        <end position="369"/>
    </location>
</feature>
<dbReference type="InterPro" id="IPR018490">
    <property type="entry name" value="cNMP-bd_dom_sf"/>
</dbReference>
<proteinExistence type="inferred from homology"/>
<evidence type="ECO:0000256" key="7">
    <source>
        <dbReference type="ARBA" id="ARBA00023098"/>
    </source>
</evidence>
<gene>
    <name evidence="12" type="ORF">RPMA_20610</name>
</gene>
<dbReference type="InterPro" id="IPR018488">
    <property type="entry name" value="cNMP-bd_CS"/>
</dbReference>
<dbReference type="EMBL" id="CP036498">
    <property type="protein sequence ID" value="QUS40976.1"/>
    <property type="molecule type" value="Genomic_DNA"/>
</dbReference>
<dbReference type="RefSeq" id="WP_211909573.1">
    <property type="nucleotide sequence ID" value="NZ_CP036498.1"/>
</dbReference>
<evidence type="ECO:0000256" key="8">
    <source>
        <dbReference type="ARBA" id="ARBA00023136"/>
    </source>
</evidence>
<dbReference type="Proteomes" id="UP000682843">
    <property type="component" value="Chromosome"/>
</dbReference>
<feature type="short sequence motif" description="DGA/G" evidence="9">
    <location>
        <begin position="490"/>
        <end position="492"/>
    </location>
</feature>
<dbReference type="PROSITE" id="PS51635">
    <property type="entry name" value="PNPLA"/>
    <property type="match status" value="1"/>
</dbReference>
<dbReference type="PROSITE" id="PS00889">
    <property type="entry name" value="CNMP_BINDING_2"/>
    <property type="match status" value="1"/>
</dbReference>
<evidence type="ECO:0000313" key="13">
    <source>
        <dbReference type="Proteomes" id="UP000682843"/>
    </source>
</evidence>
<keyword evidence="7 9" id="KW-0443">Lipid metabolism</keyword>
<keyword evidence="3" id="KW-0812">Transmembrane</keyword>
<dbReference type="PRINTS" id="PR00103">
    <property type="entry name" value="CAMPKINASE"/>
</dbReference>
<protein>
    <submittedName>
        <fullName evidence="12">Cyclic nucleotide-binding domain-containing protein</fullName>
    </submittedName>
</protein>
<evidence type="ECO:0000259" key="11">
    <source>
        <dbReference type="PROSITE" id="PS51635"/>
    </source>
</evidence>
<evidence type="ECO:0000256" key="6">
    <source>
        <dbReference type="ARBA" id="ARBA00022989"/>
    </source>
</evidence>